<protein>
    <submittedName>
        <fullName evidence="1">Uncharacterized protein</fullName>
    </submittedName>
</protein>
<dbReference type="AlphaFoldDB" id="A0A151CII7"/>
<name>A0A151CII7_9BACT</name>
<reference evidence="1 2" key="1">
    <citation type="submission" date="2015-11" db="EMBL/GenBank/DDBJ databases">
        <title>Draft genome of Sulfurovum riftiae 1812E, a member of the Epsilonproteobacteria isolated from the tube of the deep-sea hydrothermal vent tubewom Riftia pachyptila.</title>
        <authorList>
            <person name="Vetriani C."/>
            <person name="Giovannelli D."/>
        </authorList>
    </citation>
    <scope>NUCLEOTIDE SEQUENCE [LARGE SCALE GENOMIC DNA]</scope>
    <source>
        <strain evidence="1 2">1812E</strain>
    </source>
</reference>
<dbReference type="EMBL" id="LNKT01000001">
    <property type="protein sequence ID" value="KYJ87307.1"/>
    <property type="molecule type" value="Genomic_DNA"/>
</dbReference>
<feature type="non-terminal residue" evidence="1">
    <location>
        <position position="69"/>
    </location>
</feature>
<sequence>MKVLLIGPVPPPITGNSIINDKIINDFQSYYKDICMNFINVGVPAFDSNFGTFNIKKLFIYLYQYKLIY</sequence>
<dbReference type="RefSeq" id="WP_206598043.1">
    <property type="nucleotide sequence ID" value="NZ_LNKT01000001.1"/>
</dbReference>
<accession>A0A151CII7</accession>
<dbReference type="Proteomes" id="UP000075359">
    <property type="component" value="Unassembled WGS sequence"/>
</dbReference>
<comment type="caution">
    <text evidence="1">The sequence shown here is derived from an EMBL/GenBank/DDBJ whole genome shotgun (WGS) entry which is preliminary data.</text>
</comment>
<proteinExistence type="predicted"/>
<gene>
    <name evidence="1" type="ORF">AS592_09280</name>
</gene>
<keyword evidence="2" id="KW-1185">Reference proteome</keyword>
<organism evidence="1 2">
    <name type="scientific">Sulfurovum riftiae</name>
    <dbReference type="NCBI Taxonomy" id="1630136"/>
    <lineage>
        <taxon>Bacteria</taxon>
        <taxon>Pseudomonadati</taxon>
        <taxon>Campylobacterota</taxon>
        <taxon>Epsilonproteobacteria</taxon>
        <taxon>Campylobacterales</taxon>
        <taxon>Sulfurovaceae</taxon>
        <taxon>Sulfurovum</taxon>
    </lineage>
</organism>
<dbReference type="STRING" id="1630136.AS592_09280"/>
<evidence type="ECO:0000313" key="2">
    <source>
        <dbReference type="Proteomes" id="UP000075359"/>
    </source>
</evidence>
<evidence type="ECO:0000313" key="1">
    <source>
        <dbReference type="EMBL" id="KYJ87307.1"/>
    </source>
</evidence>